<evidence type="ECO:0000256" key="1">
    <source>
        <dbReference type="SAM" id="MobiDB-lite"/>
    </source>
</evidence>
<sequence length="284" mass="30801">MTKKSVFKILLDLAMTVLYLILVFTEGSGFYHEVVGIGIGILFTAHVLINWKPLTGMLRAVKKGTAKGNNILMLVLDLLLILGMPTVIVTGALISQVLFDTGINATRHTIFILHKTASYACLAVLAFHIAVHAKYLVKAFGSLFRQINTPNVRKTTARFAAGAMAVSMAYVLAFSLYRNNLDDAILPLKNISADTQTSAAITTDSKDNGKKTKEDEETGSTASSTQTPTATAAAETLEDFLSKLYCNGCHNHCLLSDPLCSKSAAQIEEYTQEYYETYSIEAAG</sequence>
<feature type="transmembrane region" description="Helical" evidence="2">
    <location>
        <begin position="7"/>
        <end position="24"/>
    </location>
</feature>
<feature type="transmembrane region" description="Helical" evidence="2">
    <location>
        <begin position="30"/>
        <end position="51"/>
    </location>
</feature>
<evidence type="ECO:0008006" key="4">
    <source>
        <dbReference type="Google" id="ProtNLM"/>
    </source>
</evidence>
<dbReference type="GO" id="GO:0016020">
    <property type="term" value="C:membrane"/>
    <property type="evidence" value="ECO:0007669"/>
    <property type="project" value="InterPro"/>
</dbReference>
<keyword evidence="2" id="KW-1133">Transmembrane helix</keyword>
<accession>A0A644WC23</accession>
<feature type="transmembrane region" description="Helical" evidence="2">
    <location>
        <begin position="71"/>
        <end position="97"/>
    </location>
</feature>
<comment type="caution">
    <text evidence="3">The sequence shown here is derived from an EMBL/GenBank/DDBJ whole genome shotgun (WGS) entry which is preliminary data.</text>
</comment>
<feature type="compositionally biased region" description="Low complexity" evidence="1">
    <location>
        <begin position="219"/>
        <end position="229"/>
    </location>
</feature>
<proteinExistence type="predicted"/>
<feature type="transmembrane region" description="Helical" evidence="2">
    <location>
        <begin position="157"/>
        <end position="177"/>
    </location>
</feature>
<keyword evidence="2" id="KW-0472">Membrane</keyword>
<dbReference type="InterPro" id="IPR016174">
    <property type="entry name" value="Di-haem_cyt_TM"/>
</dbReference>
<feature type="compositionally biased region" description="Basic and acidic residues" evidence="1">
    <location>
        <begin position="204"/>
        <end position="214"/>
    </location>
</feature>
<organism evidence="3">
    <name type="scientific">bioreactor metagenome</name>
    <dbReference type="NCBI Taxonomy" id="1076179"/>
    <lineage>
        <taxon>unclassified sequences</taxon>
        <taxon>metagenomes</taxon>
        <taxon>ecological metagenomes</taxon>
    </lineage>
</organism>
<gene>
    <name evidence="3" type="ORF">SDC9_47615</name>
</gene>
<reference evidence="3" key="1">
    <citation type="submission" date="2019-08" db="EMBL/GenBank/DDBJ databases">
        <authorList>
            <person name="Kucharzyk K."/>
            <person name="Murdoch R.W."/>
            <person name="Higgins S."/>
            <person name="Loffler F."/>
        </authorList>
    </citation>
    <scope>NUCLEOTIDE SEQUENCE</scope>
</reference>
<dbReference type="EMBL" id="VSSQ01000792">
    <property type="protein sequence ID" value="MPM01375.1"/>
    <property type="molecule type" value="Genomic_DNA"/>
</dbReference>
<evidence type="ECO:0000313" key="3">
    <source>
        <dbReference type="EMBL" id="MPM01375.1"/>
    </source>
</evidence>
<evidence type="ECO:0000256" key="2">
    <source>
        <dbReference type="SAM" id="Phobius"/>
    </source>
</evidence>
<keyword evidence="2" id="KW-0812">Transmembrane</keyword>
<dbReference type="SUPFAM" id="SSF81342">
    <property type="entry name" value="Transmembrane di-heme cytochromes"/>
    <property type="match status" value="1"/>
</dbReference>
<feature type="transmembrane region" description="Helical" evidence="2">
    <location>
        <begin position="117"/>
        <end position="137"/>
    </location>
</feature>
<feature type="region of interest" description="Disordered" evidence="1">
    <location>
        <begin position="200"/>
        <end position="229"/>
    </location>
</feature>
<name>A0A644WC23_9ZZZZ</name>
<dbReference type="GO" id="GO:0022904">
    <property type="term" value="P:respiratory electron transport chain"/>
    <property type="evidence" value="ECO:0007669"/>
    <property type="project" value="InterPro"/>
</dbReference>
<dbReference type="AlphaFoldDB" id="A0A644WC23"/>
<protein>
    <recommendedName>
        <fullName evidence="4">DUF4405 domain-containing protein</fullName>
    </recommendedName>
</protein>